<gene>
    <name evidence="4" type="ORF">OLEA9_A105288</name>
</gene>
<evidence type="ECO:0000256" key="2">
    <source>
        <dbReference type="SAM" id="Phobius"/>
    </source>
</evidence>
<evidence type="ECO:0000259" key="3">
    <source>
        <dbReference type="Pfam" id="PF24714"/>
    </source>
</evidence>
<organism evidence="4 5">
    <name type="scientific">Olea europaea subsp. europaea</name>
    <dbReference type="NCBI Taxonomy" id="158383"/>
    <lineage>
        <taxon>Eukaryota</taxon>
        <taxon>Viridiplantae</taxon>
        <taxon>Streptophyta</taxon>
        <taxon>Embryophyta</taxon>
        <taxon>Tracheophyta</taxon>
        <taxon>Spermatophyta</taxon>
        <taxon>Magnoliopsida</taxon>
        <taxon>eudicotyledons</taxon>
        <taxon>Gunneridae</taxon>
        <taxon>Pentapetalae</taxon>
        <taxon>asterids</taxon>
        <taxon>lamiids</taxon>
        <taxon>Lamiales</taxon>
        <taxon>Oleaceae</taxon>
        <taxon>Oleeae</taxon>
        <taxon>Olea</taxon>
    </lineage>
</organism>
<dbReference type="GO" id="GO:0005874">
    <property type="term" value="C:microtubule"/>
    <property type="evidence" value="ECO:0007669"/>
    <property type="project" value="InterPro"/>
</dbReference>
<dbReference type="EMBL" id="CACTIH010007455">
    <property type="protein sequence ID" value="CAA3013877.1"/>
    <property type="molecule type" value="Genomic_DNA"/>
</dbReference>
<protein>
    <submittedName>
        <fullName evidence="4">Survival motor neuron interacting 1</fullName>
    </submittedName>
</protein>
<dbReference type="OrthoDB" id="611190at2759"/>
<dbReference type="InterPro" id="IPR011989">
    <property type="entry name" value="ARM-like"/>
</dbReference>
<keyword evidence="5" id="KW-1185">Reference proteome</keyword>
<dbReference type="Gene3D" id="1.25.10.10">
    <property type="entry name" value="Leucine-rich Repeat Variant"/>
    <property type="match status" value="1"/>
</dbReference>
<feature type="region of interest" description="Disordered" evidence="1">
    <location>
        <begin position="303"/>
        <end position="342"/>
    </location>
</feature>
<evidence type="ECO:0000313" key="5">
    <source>
        <dbReference type="Proteomes" id="UP000594638"/>
    </source>
</evidence>
<dbReference type="SUPFAM" id="SSF48371">
    <property type="entry name" value="ARM repeat"/>
    <property type="match status" value="1"/>
</dbReference>
<name>A0A8S0UEL1_OLEEU</name>
<dbReference type="Gramene" id="OE9A105288T1">
    <property type="protein sequence ID" value="OE9A105288C1"/>
    <property type="gene ID" value="OE9A105288"/>
</dbReference>
<feature type="transmembrane region" description="Helical" evidence="2">
    <location>
        <begin position="573"/>
        <end position="591"/>
    </location>
</feature>
<dbReference type="InterPro" id="IPR057600">
    <property type="entry name" value="TORTIFOLIA1/SINE1-2_N"/>
</dbReference>
<feature type="domain" description="TORTIFOLIA1/SINE1-2 N-terminal" evidence="3">
    <location>
        <begin position="20"/>
        <end position="291"/>
    </location>
</feature>
<dbReference type="InterPro" id="IPR016024">
    <property type="entry name" value="ARM-type_fold"/>
</dbReference>
<dbReference type="Gramene" id="OE9A105288T2">
    <property type="protein sequence ID" value="OE9A105288C2"/>
    <property type="gene ID" value="OE9A105288"/>
</dbReference>
<feature type="compositionally biased region" description="Polar residues" evidence="1">
    <location>
        <begin position="328"/>
        <end position="342"/>
    </location>
</feature>
<dbReference type="InterPro" id="IPR033337">
    <property type="entry name" value="TORTIFOLIA1/SINE1-2"/>
</dbReference>
<feature type="region of interest" description="Disordered" evidence="1">
    <location>
        <begin position="536"/>
        <end position="557"/>
    </location>
</feature>
<keyword evidence="2" id="KW-1133">Transmembrane helix</keyword>
<keyword evidence="2" id="KW-0812">Transmembrane</keyword>
<sequence>MGRSLSLSPILQRELENLDKDADSRRSAMKTLKSFVKDLDSKAIPLFLAQVSETKENGASSGEHTISLYEVLARVHGPNIVPQIDNIMTTIIKTLSSSAGSFALHQACSKVVPAIARYAMDPTTANDKKRYIIHSLCRPLSNSLLGSQENISSGAALCLQALVESDNWRFASNEMVNEVCQRVTGALEKHAQTNSHMALVMALAKHNSLTVEAYSRLLITSGLQILNSGFMEGNTQKQFSAIHMVSSLMRCLDAKSIFSELDLIIKEMEKCQSDRMPFVTGAAFEALQTAKRICVENGSKLERDEGSITGSNSERRENIRRRNVGGSREQSPPTASPESQTVDSAFGYDYFMQSPISMNQVPQLGSYDRRSVNRKLWRRHENIDVSLKDGIFSEITPGSPIINSEHGDFSDDSGDSSENFAGFLQGSLENEIVRSSTPSPHRTQSHINIDGVNIFTTPRKLVCSLQDSNDVISDFSERQTKRFESPFSSKFQWAPTSKHEQNGLAQGMHCNIERGKNFSCGGELFHGKSESVSSTGDVLPDTDSQVSPEVCGNQTESQSANIQKVHRKPGREILGCLLLVLFVVFLFLLGFDHQNSSYVLVPT</sequence>
<dbReference type="GO" id="GO:0008017">
    <property type="term" value="F:microtubule binding"/>
    <property type="evidence" value="ECO:0007669"/>
    <property type="project" value="InterPro"/>
</dbReference>
<dbReference type="AlphaFoldDB" id="A0A8S0UEL1"/>
<dbReference type="PANTHER" id="PTHR31355:SF4">
    <property type="entry name" value="TOG DOMAIN-CONTAINING PROTEIN"/>
    <property type="match status" value="1"/>
</dbReference>
<accession>A0A8S0UEL1</accession>
<dbReference type="PANTHER" id="PTHR31355">
    <property type="entry name" value="MICROTUBULE-ASSOCIATED PROTEIN TORTIFOLIA1"/>
    <property type="match status" value="1"/>
</dbReference>
<evidence type="ECO:0000256" key="1">
    <source>
        <dbReference type="SAM" id="MobiDB-lite"/>
    </source>
</evidence>
<dbReference type="Proteomes" id="UP000594638">
    <property type="component" value="Unassembled WGS sequence"/>
</dbReference>
<keyword evidence="2" id="KW-0472">Membrane</keyword>
<dbReference type="Pfam" id="PF24714">
    <property type="entry name" value="TOR1L1_N"/>
    <property type="match status" value="1"/>
</dbReference>
<proteinExistence type="predicted"/>
<evidence type="ECO:0000313" key="4">
    <source>
        <dbReference type="EMBL" id="CAA3013877.1"/>
    </source>
</evidence>
<reference evidence="4 5" key="1">
    <citation type="submission" date="2019-12" db="EMBL/GenBank/DDBJ databases">
        <authorList>
            <person name="Alioto T."/>
            <person name="Alioto T."/>
            <person name="Gomez Garrido J."/>
        </authorList>
    </citation>
    <scope>NUCLEOTIDE SEQUENCE [LARGE SCALE GENOMIC DNA]</scope>
</reference>
<comment type="caution">
    <text evidence="4">The sequence shown here is derived from an EMBL/GenBank/DDBJ whole genome shotgun (WGS) entry which is preliminary data.</text>
</comment>